<name>A0A9P6B588_9AGAM</name>
<feature type="transmembrane region" description="Helical" evidence="1">
    <location>
        <begin position="64"/>
        <end position="83"/>
    </location>
</feature>
<comment type="caution">
    <text evidence="2">The sequence shown here is derived from an EMBL/GenBank/DDBJ whole genome shotgun (WGS) entry which is preliminary data.</text>
</comment>
<keyword evidence="3" id="KW-1185">Reference proteome</keyword>
<feature type="transmembrane region" description="Helical" evidence="1">
    <location>
        <begin position="104"/>
        <end position="127"/>
    </location>
</feature>
<sequence length="130" mass="14595">MPAGAIMRSLKTTPHSWLLASAWPLHSISQPWLFSSCALLKLSCLMIFVASLSNPIHDELSPAFYFAMTSAILTSTALFANVFDSRDAKERPRLQSILNPNQRNLAIMFFHFVVYLVIGTIMFKYLLGLT</sequence>
<dbReference type="Proteomes" id="UP000886523">
    <property type="component" value="Unassembled WGS sequence"/>
</dbReference>
<gene>
    <name evidence="2" type="ORF">BS47DRAFT_655136</name>
</gene>
<proteinExistence type="predicted"/>
<feature type="transmembrane region" description="Helical" evidence="1">
    <location>
        <begin position="32"/>
        <end position="52"/>
    </location>
</feature>
<protein>
    <submittedName>
        <fullName evidence="2">Uncharacterized protein</fullName>
    </submittedName>
</protein>
<dbReference type="AlphaFoldDB" id="A0A9P6B588"/>
<keyword evidence="1" id="KW-0472">Membrane</keyword>
<evidence type="ECO:0000256" key="1">
    <source>
        <dbReference type="SAM" id="Phobius"/>
    </source>
</evidence>
<dbReference type="EMBL" id="MU128938">
    <property type="protein sequence ID" value="KAF9516556.1"/>
    <property type="molecule type" value="Genomic_DNA"/>
</dbReference>
<accession>A0A9P6B588</accession>
<organism evidence="2 3">
    <name type="scientific">Hydnum rufescens UP504</name>
    <dbReference type="NCBI Taxonomy" id="1448309"/>
    <lineage>
        <taxon>Eukaryota</taxon>
        <taxon>Fungi</taxon>
        <taxon>Dikarya</taxon>
        <taxon>Basidiomycota</taxon>
        <taxon>Agaricomycotina</taxon>
        <taxon>Agaricomycetes</taxon>
        <taxon>Cantharellales</taxon>
        <taxon>Hydnaceae</taxon>
        <taxon>Hydnum</taxon>
    </lineage>
</organism>
<evidence type="ECO:0000313" key="2">
    <source>
        <dbReference type="EMBL" id="KAF9516556.1"/>
    </source>
</evidence>
<keyword evidence="1" id="KW-0812">Transmembrane</keyword>
<evidence type="ECO:0000313" key="3">
    <source>
        <dbReference type="Proteomes" id="UP000886523"/>
    </source>
</evidence>
<reference evidence="2" key="1">
    <citation type="journal article" date="2020" name="Nat. Commun.">
        <title>Large-scale genome sequencing of mycorrhizal fungi provides insights into the early evolution of symbiotic traits.</title>
        <authorList>
            <person name="Miyauchi S."/>
            <person name="Kiss E."/>
            <person name="Kuo A."/>
            <person name="Drula E."/>
            <person name="Kohler A."/>
            <person name="Sanchez-Garcia M."/>
            <person name="Morin E."/>
            <person name="Andreopoulos B."/>
            <person name="Barry K.W."/>
            <person name="Bonito G."/>
            <person name="Buee M."/>
            <person name="Carver A."/>
            <person name="Chen C."/>
            <person name="Cichocki N."/>
            <person name="Clum A."/>
            <person name="Culley D."/>
            <person name="Crous P.W."/>
            <person name="Fauchery L."/>
            <person name="Girlanda M."/>
            <person name="Hayes R.D."/>
            <person name="Keri Z."/>
            <person name="LaButti K."/>
            <person name="Lipzen A."/>
            <person name="Lombard V."/>
            <person name="Magnuson J."/>
            <person name="Maillard F."/>
            <person name="Murat C."/>
            <person name="Nolan M."/>
            <person name="Ohm R.A."/>
            <person name="Pangilinan J."/>
            <person name="Pereira M.F."/>
            <person name="Perotto S."/>
            <person name="Peter M."/>
            <person name="Pfister S."/>
            <person name="Riley R."/>
            <person name="Sitrit Y."/>
            <person name="Stielow J.B."/>
            <person name="Szollosi G."/>
            <person name="Zifcakova L."/>
            <person name="Stursova M."/>
            <person name="Spatafora J.W."/>
            <person name="Tedersoo L."/>
            <person name="Vaario L.M."/>
            <person name="Yamada A."/>
            <person name="Yan M."/>
            <person name="Wang P."/>
            <person name="Xu J."/>
            <person name="Bruns T."/>
            <person name="Baldrian P."/>
            <person name="Vilgalys R."/>
            <person name="Dunand C."/>
            <person name="Henrissat B."/>
            <person name="Grigoriev I.V."/>
            <person name="Hibbett D."/>
            <person name="Nagy L.G."/>
            <person name="Martin F.M."/>
        </authorList>
    </citation>
    <scope>NUCLEOTIDE SEQUENCE</scope>
    <source>
        <strain evidence="2">UP504</strain>
    </source>
</reference>
<keyword evidence="1" id="KW-1133">Transmembrane helix</keyword>